<sequence>MSNLTMIYAKKLHRMFLSQDADYKRGYLEACEAENLLELSRHELQSIIRNIISNAVYAKQAYYFGKAFALREIIFNQSNELVGPYEFMKGSVLNGRKNV</sequence>
<protein>
    <submittedName>
        <fullName evidence="1">Uncharacterized protein</fullName>
    </submittedName>
</protein>
<dbReference type="EMBL" id="FNZK01000011">
    <property type="protein sequence ID" value="SEJ59880.1"/>
    <property type="molecule type" value="Genomic_DNA"/>
</dbReference>
<reference evidence="1 2" key="1">
    <citation type="submission" date="2016-10" db="EMBL/GenBank/DDBJ databases">
        <authorList>
            <person name="de Groot N.N."/>
        </authorList>
    </citation>
    <scope>NUCLEOTIDE SEQUENCE [LARGE SCALE GENOMIC DNA]</scope>
    <source>
        <strain evidence="1 2">DSM 2179</strain>
    </source>
</reference>
<keyword evidence="2" id="KW-1185">Reference proteome</keyword>
<dbReference type="AlphaFoldDB" id="A0A1H7ADD2"/>
<gene>
    <name evidence="1" type="ORF">SAMN05660742_11192</name>
</gene>
<evidence type="ECO:0000313" key="1">
    <source>
        <dbReference type="EMBL" id="SEJ59880.1"/>
    </source>
</evidence>
<dbReference type="RefSeq" id="WP_091831912.1">
    <property type="nucleotide sequence ID" value="NZ_FNZK01000011.1"/>
</dbReference>
<dbReference type="Proteomes" id="UP000199662">
    <property type="component" value="Unassembled WGS sequence"/>
</dbReference>
<dbReference type="STRING" id="84035.SAMN05660742_11192"/>
<accession>A0A1H7ADD2</accession>
<organism evidence="1 2">
    <name type="scientific">Propionispira arboris</name>
    <dbReference type="NCBI Taxonomy" id="84035"/>
    <lineage>
        <taxon>Bacteria</taxon>
        <taxon>Bacillati</taxon>
        <taxon>Bacillota</taxon>
        <taxon>Negativicutes</taxon>
        <taxon>Selenomonadales</taxon>
        <taxon>Selenomonadaceae</taxon>
        <taxon>Propionispira</taxon>
    </lineage>
</organism>
<name>A0A1H7ADD2_9FIRM</name>
<proteinExistence type="predicted"/>
<evidence type="ECO:0000313" key="2">
    <source>
        <dbReference type="Proteomes" id="UP000199662"/>
    </source>
</evidence>